<reference evidence="4" key="1">
    <citation type="submission" date="2025-08" db="UniProtKB">
        <authorList>
            <consortium name="RefSeq"/>
        </authorList>
    </citation>
    <scope>IDENTIFICATION</scope>
    <source>
        <tissue evidence="4">Ear skin</tissue>
    </source>
</reference>
<feature type="compositionally biased region" description="Pro residues" evidence="1">
    <location>
        <begin position="1031"/>
        <end position="1046"/>
    </location>
</feature>
<feature type="compositionally biased region" description="Pro residues" evidence="1">
    <location>
        <begin position="1125"/>
        <end position="1134"/>
    </location>
</feature>
<feature type="region of interest" description="Disordered" evidence="1">
    <location>
        <begin position="673"/>
        <end position="858"/>
    </location>
</feature>
<dbReference type="AlphaFoldDB" id="A0A8B8TA81"/>
<feature type="compositionally biased region" description="Polar residues" evidence="1">
    <location>
        <begin position="600"/>
        <end position="619"/>
    </location>
</feature>
<feature type="compositionally biased region" description="Pro residues" evidence="1">
    <location>
        <begin position="343"/>
        <end position="353"/>
    </location>
</feature>
<feature type="compositionally biased region" description="Low complexity" evidence="1">
    <location>
        <begin position="156"/>
        <end position="179"/>
    </location>
</feature>
<dbReference type="Pfam" id="PF01352">
    <property type="entry name" value="KRAB"/>
    <property type="match status" value="1"/>
</dbReference>
<dbReference type="SMART" id="SM00349">
    <property type="entry name" value="KRAB"/>
    <property type="match status" value="1"/>
</dbReference>
<dbReference type="PROSITE" id="PS50805">
    <property type="entry name" value="KRAB"/>
    <property type="match status" value="1"/>
</dbReference>
<sequence length="1149" mass="118932">MARQVPVAFQDLAVRFSEDEWRLLGEKQRALFLDVMQENYETLVSLGTAELPPLSAFLSPTEPGGPMEDGSCSGDRQERPRGGSPLSGAPQHSLHLTALVQLVKEIPEFLFGEVSPQSGGAGLDGEGASPEAAVMEDTCPLQGPLGCLPDTPISRPGLAATPSGSSSSGPSGARGQGSPFPTETADKPRSVEEEGPAAPGGEPSPPTCSPGRRKSRGNRERGPPGAGAAEISPGNSPLQGLINCLKEILEPGPQPSEGPLGVPHPVPTGASRLTRAELGPASPPWAVKTEAASGDCPLQGLLNCLKEIPEPRDRHPSPSAAGDSRLQEDPAAWNRSSGGPRPLQTPPPGPGPGPGAGSVLSVVKTEDGWAPSLLLPVSCQLSKQMHSPTAAGSPGDSGDTTRVQVSCWGPAAQAGSASSSPLKALEACLKGIPLSGSLPPQPPITSWSRSPQPGDPRSQRPKLQPLGSHSKEVVMGPLLALGLQGCMRDSPALPPGSQGTPTSFSSSSSTDGDLDFQSSEGSQGHRRGKGSPVGSSPLQGLENCLREIPAPGPQPAGSRSSVGDRGPQRAEPGNWTADKEGMRGEACEPAHPGQHRGNMPTGSLQLASPQALASGTIPTCFQRGLKDPGATRPGRWRWLQDEPASKPSPLHCLENSLKGILPGGPLRFACLASPSASTSASPGSSFSSSEGEDLRPEPELWQPLLPERDRLPSCKGLGPLSLRPGGPCARSSPGEGPKKGEPKYHCGLSAAGKAEEKTGGRSQLPWREVCSETPGQPGPLGSTGGGTAVDPCPAPQLEKRRGPEPCQPPGSAHGPLSWKPRASEESRGLGPGDGRPVVTARTGGRPLPRSLPEPPAVATVPPALPLACPQPPCPCGSSLQQELCSLGAALLEKLDRLEVALAGLSQEVAAVRTQVDRLGRRPRGPGPKGLPRGPRWASSPARRHLPYWRQKGPTRPRPKILGGPAEGIRAGDSGLPSGRLHLVPQLPPDTHPAEPSGPSSSPSQQPLSSACSSRTMLTVHHPLRHTGGCQSPPPPSVPAALPPQVAPPMTSADVERLAAVAVPTRTLNWPKDPSRLLAGFQRALEGELWGGEHRDPKWGPPDCRLHGLSPVEDAPPRLPLQGASLPPPPPPAEPSPYLGREGARRLPLV</sequence>
<feature type="compositionally biased region" description="Basic and acidic residues" evidence="1">
    <location>
        <begin position="577"/>
        <end position="588"/>
    </location>
</feature>
<feature type="compositionally biased region" description="Low complexity" evidence="1">
    <location>
        <begin position="673"/>
        <end position="689"/>
    </location>
</feature>
<dbReference type="CTD" id="84626"/>
<feature type="region of interest" description="Disordered" evidence="1">
    <location>
        <begin position="307"/>
        <end position="363"/>
    </location>
</feature>
<dbReference type="SUPFAM" id="SSF109640">
    <property type="entry name" value="KRAB domain (Kruppel-associated box)"/>
    <property type="match status" value="1"/>
</dbReference>
<evidence type="ECO:0000313" key="3">
    <source>
        <dbReference type="Proteomes" id="UP000694856"/>
    </source>
</evidence>
<feature type="compositionally biased region" description="Basic residues" evidence="1">
    <location>
        <begin position="941"/>
        <end position="958"/>
    </location>
</feature>
<feature type="compositionally biased region" description="Low complexity" evidence="1">
    <location>
        <begin position="993"/>
        <end position="1013"/>
    </location>
</feature>
<protein>
    <submittedName>
        <fullName evidence="4">Protein KRBA1 isoform X1</fullName>
    </submittedName>
</protein>
<feature type="domain" description="KRAB" evidence="2">
    <location>
        <begin position="7"/>
        <end position="77"/>
    </location>
</feature>
<dbReference type="GO" id="GO:0006355">
    <property type="term" value="P:regulation of DNA-templated transcription"/>
    <property type="evidence" value="ECO:0007669"/>
    <property type="project" value="InterPro"/>
</dbReference>
<keyword evidence="3" id="KW-1185">Reference proteome</keyword>
<feature type="region of interest" description="Disordered" evidence="1">
    <location>
        <begin position="138"/>
        <end position="288"/>
    </location>
</feature>
<feature type="region of interest" description="Disordered" evidence="1">
    <location>
        <begin position="382"/>
        <end position="404"/>
    </location>
</feature>
<dbReference type="RefSeq" id="XP_032339114.1">
    <property type="nucleotide sequence ID" value="XM_032483223.1"/>
</dbReference>
<dbReference type="InterPro" id="IPR040095">
    <property type="entry name" value="KRBA1"/>
</dbReference>
<evidence type="ECO:0000259" key="2">
    <source>
        <dbReference type="PROSITE" id="PS50805"/>
    </source>
</evidence>
<evidence type="ECO:0000256" key="1">
    <source>
        <dbReference type="SAM" id="MobiDB-lite"/>
    </source>
</evidence>
<feature type="region of interest" description="Disordered" evidence="1">
    <location>
        <begin position="55"/>
        <end position="90"/>
    </location>
</feature>
<gene>
    <name evidence="4" type="primary">KRBA1</name>
</gene>
<dbReference type="SMART" id="SM01258">
    <property type="entry name" value="KRBA1"/>
    <property type="match status" value="6"/>
</dbReference>
<organism evidence="3 4">
    <name type="scientific">Camelus ferus</name>
    <name type="common">Wild bactrian camel</name>
    <name type="synonym">Camelus bactrianus ferus</name>
    <dbReference type="NCBI Taxonomy" id="419612"/>
    <lineage>
        <taxon>Eukaryota</taxon>
        <taxon>Metazoa</taxon>
        <taxon>Chordata</taxon>
        <taxon>Craniata</taxon>
        <taxon>Vertebrata</taxon>
        <taxon>Euteleostomi</taxon>
        <taxon>Mammalia</taxon>
        <taxon>Eutheria</taxon>
        <taxon>Laurasiatheria</taxon>
        <taxon>Artiodactyla</taxon>
        <taxon>Tylopoda</taxon>
        <taxon>Camelidae</taxon>
        <taxon>Camelus</taxon>
    </lineage>
</organism>
<proteinExistence type="predicted"/>
<dbReference type="InterPro" id="IPR001909">
    <property type="entry name" value="KRAB"/>
</dbReference>
<feature type="compositionally biased region" description="Low complexity" evidence="1">
    <location>
        <begin position="716"/>
        <end position="727"/>
    </location>
</feature>
<feature type="compositionally biased region" description="Basic and acidic residues" evidence="1">
    <location>
        <begin position="307"/>
        <end position="316"/>
    </location>
</feature>
<name>A0A8B8TA81_CAMFR</name>
<dbReference type="PANTHER" id="PTHR22740">
    <property type="entry name" value="PROTEIN KRBA1"/>
    <property type="match status" value="1"/>
</dbReference>
<dbReference type="Gene3D" id="6.10.140.140">
    <property type="match status" value="1"/>
</dbReference>
<dbReference type="PANTHER" id="PTHR22740:SF3">
    <property type="entry name" value="PROTEIN KRBA1"/>
    <property type="match status" value="1"/>
</dbReference>
<dbReference type="KEGG" id="cfr:102509858"/>
<feature type="compositionally biased region" description="Low complexity" evidence="1">
    <location>
        <begin position="495"/>
        <end position="511"/>
    </location>
</feature>
<feature type="region of interest" description="Disordered" evidence="1">
    <location>
        <begin position="1091"/>
        <end position="1149"/>
    </location>
</feature>
<dbReference type="CDD" id="cd07765">
    <property type="entry name" value="KRAB_A-box"/>
    <property type="match status" value="1"/>
</dbReference>
<feature type="region of interest" description="Disordered" evidence="1">
    <location>
        <begin position="915"/>
        <end position="1048"/>
    </location>
</feature>
<feature type="region of interest" description="Disordered" evidence="1">
    <location>
        <begin position="486"/>
        <end position="646"/>
    </location>
</feature>
<feature type="region of interest" description="Disordered" evidence="1">
    <location>
        <begin position="432"/>
        <end position="471"/>
    </location>
</feature>
<dbReference type="Pfam" id="PF15287">
    <property type="entry name" value="KRBA1"/>
    <property type="match status" value="6"/>
</dbReference>
<dbReference type="Proteomes" id="UP000694856">
    <property type="component" value="Chromosome 7"/>
</dbReference>
<evidence type="ECO:0000313" key="4">
    <source>
        <dbReference type="RefSeq" id="XP_032339114.1"/>
    </source>
</evidence>
<feature type="compositionally biased region" description="Pro residues" evidence="1">
    <location>
        <begin position="252"/>
        <end position="266"/>
    </location>
</feature>
<dbReference type="InterPro" id="IPR036051">
    <property type="entry name" value="KRAB_dom_sf"/>
</dbReference>
<accession>A0A8B8TA81</accession>
<dbReference type="GeneID" id="102509858"/>
<dbReference type="InterPro" id="IPR029317">
    <property type="entry name" value="KRBA1_rpt"/>
</dbReference>